<dbReference type="SUPFAM" id="SSF52047">
    <property type="entry name" value="RNI-like"/>
    <property type="match status" value="1"/>
</dbReference>
<dbReference type="Gene3D" id="1.20.1280.50">
    <property type="match status" value="1"/>
</dbReference>
<evidence type="ECO:0008006" key="3">
    <source>
        <dbReference type="Google" id="ProtNLM"/>
    </source>
</evidence>
<dbReference type="InterPro" id="IPR032675">
    <property type="entry name" value="LRR_dom_sf"/>
</dbReference>
<proteinExistence type="predicted"/>
<keyword evidence="2" id="KW-1185">Reference proteome</keyword>
<sequence length="540" mass="60100">MADSNPSLEPLGAVMPSFTSLAVDSDAHQPSMAESPLDRIPSEMLAEIFMWCLPLYPIPKPSQPPFALTTVCRHWRQTAIDTPLLWRSLSIYVPLKPLSDATVSRRLATIKLWIERSGILPLQLSLRGDIGYWAGADGQLKERPTKDIGSFIQSLLPFSDRIQDLYLSLGREDFATFISHSPSMYPALTSLRLHEVNGGSGIAAILQGSTPNNGESIYAPLLARAPVLKVLRVDNGMENTHFHRLPCNWASLTEICVNFYFTPSDLFDGILTKSRQLQSLAIKVLLHEFSGSRIPAVTLSHLSNLRLTFDMHLGKAEQMSVFMSRLSCPSLKSLSITLLRTTNAPIIPFSGSPFHTLETLALEVPMAPETFRECLMNCPNISILRLVDLGSGTSGSTTLQESHLSQLTLSTTNPWSLCPRLEHLYYIDATGPTRARGHTTWSTSAFTNFVIARSKQKVFKSCDMFCPDKRPFSETEIRSLRMAKEGGLKLHLHHAHLSSSQQRSPSALFRMNQGMNRSTRGYWPNSLSDLERSFDTVTIV</sequence>
<dbReference type="OrthoDB" id="2269034at2759"/>
<organism evidence="1 2">
    <name type="scientific">Collybiopsis luxurians FD-317 M1</name>
    <dbReference type="NCBI Taxonomy" id="944289"/>
    <lineage>
        <taxon>Eukaryota</taxon>
        <taxon>Fungi</taxon>
        <taxon>Dikarya</taxon>
        <taxon>Basidiomycota</taxon>
        <taxon>Agaricomycotina</taxon>
        <taxon>Agaricomycetes</taxon>
        <taxon>Agaricomycetidae</taxon>
        <taxon>Agaricales</taxon>
        <taxon>Marasmiineae</taxon>
        <taxon>Omphalotaceae</taxon>
        <taxon>Collybiopsis</taxon>
        <taxon>Collybiopsis luxurians</taxon>
    </lineage>
</organism>
<reference evidence="1 2" key="1">
    <citation type="submission" date="2014-04" db="EMBL/GenBank/DDBJ databases">
        <title>Evolutionary Origins and Diversification of the Mycorrhizal Mutualists.</title>
        <authorList>
            <consortium name="DOE Joint Genome Institute"/>
            <consortium name="Mycorrhizal Genomics Consortium"/>
            <person name="Kohler A."/>
            <person name="Kuo A."/>
            <person name="Nagy L.G."/>
            <person name="Floudas D."/>
            <person name="Copeland A."/>
            <person name="Barry K.W."/>
            <person name="Cichocki N."/>
            <person name="Veneault-Fourrey C."/>
            <person name="LaButti K."/>
            <person name="Lindquist E.A."/>
            <person name="Lipzen A."/>
            <person name="Lundell T."/>
            <person name="Morin E."/>
            <person name="Murat C."/>
            <person name="Riley R."/>
            <person name="Ohm R."/>
            <person name="Sun H."/>
            <person name="Tunlid A."/>
            <person name="Henrissat B."/>
            <person name="Grigoriev I.V."/>
            <person name="Hibbett D.S."/>
            <person name="Martin F."/>
        </authorList>
    </citation>
    <scope>NUCLEOTIDE SEQUENCE [LARGE SCALE GENOMIC DNA]</scope>
    <source>
        <strain evidence="1 2">FD-317 M1</strain>
    </source>
</reference>
<dbReference type="Proteomes" id="UP000053593">
    <property type="component" value="Unassembled WGS sequence"/>
</dbReference>
<dbReference type="Gene3D" id="3.80.10.10">
    <property type="entry name" value="Ribonuclease Inhibitor"/>
    <property type="match status" value="1"/>
</dbReference>
<protein>
    <recommendedName>
        <fullName evidence="3">F-box domain-containing protein</fullName>
    </recommendedName>
</protein>
<gene>
    <name evidence="1" type="ORF">GYMLUDRAFT_64855</name>
</gene>
<dbReference type="AlphaFoldDB" id="A0A0D0BAT3"/>
<name>A0A0D0BAT3_9AGAR</name>
<accession>A0A0D0BAT3</accession>
<evidence type="ECO:0000313" key="1">
    <source>
        <dbReference type="EMBL" id="KIK51411.1"/>
    </source>
</evidence>
<dbReference type="HOGENOM" id="CLU_022825_0_0_1"/>
<dbReference type="EMBL" id="KN834864">
    <property type="protein sequence ID" value="KIK51411.1"/>
    <property type="molecule type" value="Genomic_DNA"/>
</dbReference>
<evidence type="ECO:0000313" key="2">
    <source>
        <dbReference type="Proteomes" id="UP000053593"/>
    </source>
</evidence>